<dbReference type="Pfam" id="PF07366">
    <property type="entry name" value="SnoaL"/>
    <property type="match status" value="1"/>
</dbReference>
<protein>
    <submittedName>
        <fullName evidence="1">Ester cyclase</fullName>
    </submittedName>
</protein>
<dbReference type="SUPFAM" id="SSF54427">
    <property type="entry name" value="NTF2-like"/>
    <property type="match status" value="1"/>
</dbReference>
<dbReference type="Proteomes" id="UP001215956">
    <property type="component" value="Unassembled WGS sequence"/>
</dbReference>
<evidence type="ECO:0000313" key="2">
    <source>
        <dbReference type="Proteomes" id="UP001215956"/>
    </source>
</evidence>
<organism evidence="1 2">
    <name type="scientific">Candidatus Methanocrinis alkalitolerans</name>
    <dbReference type="NCBI Taxonomy" id="3033395"/>
    <lineage>
        <taxon>Archaea</taxon>
        <taxon>Methanobacteriati</taxon>
        <taxon>Methanobacteriota</taxon>
        <taxon>Stenosarchaea group</taxon>
        <taxon>Methanomicrobia</taxon>
        <taxon>Methanotrichales</taxon>
        <taxon>Methanotrichaceae</taxon>
        <taxon>Methanocrinis</taxon>
    </lineage>
</organism>
<keyword evidence="2" id="KW-1185">Reference proteome</keyword>
<dbReference type="InterPro" id="IPR009959">
    <property type="entry name" value="Cyclase_SnoaL-like"/>
</dbReference>
<dbReference type="PANTHER" id="PTHR38436:SF1">
    <property type="entry name" value="ESTER CYCLASE"/>
    <property type="match status" value="1"/>
</dbReference>
<evidence type="ECO:0000313" key="1">
    <source>
        <dbReference type="EMBL" id="MDF0592447.1"/>
    </source>
</evidence>
<sequence>MTSEENKATVRRFIEAYNNRNLDLFDELVASDYVDHAHQQRGLESFKQLFTLAFEGFPDWHENIEDIIAEGDKVWVRVEATGTHTGEWNLFGVSLPPTGKKVRMMMVFIWRIVDGRLAEGWEVDDELDFLKQLGVIEYTEKGKVLFPEDAE</sequence>
<gene>
    <name evidence="1" type="ORF">P0O24_02480</name>
</gene>
<name>A0ABT5XCN4_9EURY</name>
<dbReference type="InterPro" id="IPR032710">
    <property type="entry name" value="NTF2-like_dom_sf"/>
</dbReference>
<reference evidence="1 2" key="1">
    <citation type="submission" date="2023-03" db="EMBL/GenBank/DDBJ databases">
        <title>Whole genome sequencing of Methanotrichaceae archaeon M04Ac.</title>
        <authorList>
            <person name="Khomyakova M.A."/>
            <person name="Merkel A.Y."/>
            <person name="Slobodkin A.I."/>
        </authorList>
    </citation>
    <scope>NUCLEOTIDE SEQUENCE [LARGE SCALE GENOMIC DNA]</scope>
    <source>
        <strain evidence="1 2">M04Ac</strain>
    </source>
</reference>
<dbReference type="EMBL" id="JARFPL010000005">
    <property type="protein sequence ID" value="MDF0592447.1"/>
    <property type="molecule type" value="Genomic_DNA"/>
</dbReference>
<accession>A0ABT5XCN4</accession>
<comment type="caution">
    <text evidence="1">The sequence shown here is derived from an EMBL/GenBank/DDBJ whole genome shotgun (WGS) entry which is preliminary data.</text>
</comment>
<dbReference type="PANTHER" id="PTHR38436">
    <property type="entry name" value="POLYKETIDE CYCLASE SNOAL-LIKE DOMAIN"/>
    <property type="match status" value="1"/>
</dbReference>
<proteinExistence type="predicted"/>
<dbReference type="Gene3D" id="3.10.450.50">
    <property type="match status" value="1"/>
</dbReference>